<comment type="caution">
    <text evidence="2">The sequence shown here is derived from an EMBL/GenBank/DDBJ whole genome shotgun (WGS) entry which is preliminary data.</text>
</comment>
<evidence type="ECO:0000313" key="2">
    <source>
        <dbReference type="EMBL" id="CAF9903043.1"/>
    </source>
</evidence>
<dbReference type="Gene3D" id="3.30.710.10">
    <property type="entry name" value="Potassium Channel Kv1.1, Chain A"/>
    <property type="match status" value="1"/>
</dbReference>
<feature type="compositionally biased region" description="Polar residues" evidence="1">
    <location>
        <begin position="63"/>
        <end position="89"/>
    </location>
</feature>
<dbReference type="AlphaFoldDB" id="A0A8H3EE88"/>
<feature type="region of interest" description="Disordered" evidence="1">
    <location>
        <begin position="580"/>
        <end position="602"/>
    </location>
</feature>
<feature type="compositionally biased region" description="Polar residues" evidence="1">
    <location>
        <begin position="583"/>
        <end position="599"/>
    </location>
</feature>
<evidence type="ECO:0000256" key="1">
    <source>
        <dbReference type="SAM" id="MobiDB-lite"/>
    </source>
</evidence>
<dbReference type="SUPFAM" id="SSF54695">
    <property type="entry name" value="POZ domain"/>
    <property type="match status" value="1"/>
</dbReference>
<dbReference type="OrthoDB" id="6359943at2759"/>
<sequence length="889" mass="99326">MSMEEGANGQDDYQGNGDLNDGSSSDERSSSFAPSIIRVLQRSASPRETSHLSSTIESSLSSQPVSTFTLPNRSIFTSGRPTSSISANTAHASMSSPQSTSSLHPLSTLSTSNTSSARRASREVHGTVIHPRAASKLPQKHTDNPSTPMEDHTLSRKFGDRPTSLAVSNLFAATDPTVSRTTSFGPPNSYICMPEDSVMALPSHLYVRGLIDGRHSDITVHCFGASYALHKLMLDRAPFFCSALSEPWFESTAKEITLHPEEMDSNITQASFELALKRIYGCADREEEEKHPTSLFATGCWLEMSNLVDASIASILNQMAPSNLADCIKFVTSNYYGKYGTQILTAAKAMLYREGYEMLLKHFNGIPGELIKEILSSDAFYVPGEWDRWVLAKKIFNRRVRAKGISLGLIDNTCHLKISRPRMTPIAFREQLRYECDNDTTSESSLWTQLYTDPDIVPLFELLENGIHYTHMNFEQLQQVKIELDVLKVVPVVPQAVISNALWQSMLLRQRILNAEESEVDLGFTECIPEGNSPFTEKPLDQEPLNHEKDEDENDVDLHHKSSTQPQRYWIPSIDSTYELGATNESPESTMPNNKTAGTQPPDPTEFAEATLSMDDTTELVSPKIINCPGTNSIYSEFPPFRFSVEFPPMKSLRENKRVSSNTVWYAGSIWYVYIQKQESSKGAQLGIYLHREKCSDTVDDTVRGMTHNANVDQRINSIERELYIRQRGRRRLDNALRRPSGDSSDFYSDLLRARITPDLDTISGLIRPRSSVFKSSEGILAQDRSLNTAGAFGEGGEEPVSQNPVPKKPTLPPYVDSRSTIKTYFKIYVPSRGGRTMSIYESAPDQFDFHQSWGWKSANLITDDNLEGKNAASALKESRLRFMVVIGE</sequence>
<protein>
    <recommendedName>
        <fullName evidence="4">BTB domain-containing protein</fullName>
    </recommendedName>
</protein>
<name>A0A8H3EE88_9LECA</name>
<reference evidence="2" key="1">
    <citation type="submission" date="2021-03" db="EMBL/GenBank/DDBJ databases">
        <authorList>
            <person name="Tagirdzhanova G."/>
        </authorList>
    </citation>
    <scope>NUCLEOTIDE SEQUENCE</scope>
</reference>
<feature type="compositionally biased region" description="Low complexity" evidence="1">
    <location>
        <begin position="51"/>
        <end position="62"/>
    </location>
</feature>
<feature type="compositionally biased region" description="Low complexity" evidence="1">
    <location>
        <begin position="90"/>
        <end position="118"/>
    </location>
</feature>
<feature type="region of interest" description="Disordered" evidence="1">
    <location>
        <begin position="1"/>
        <end position="152"/>
    </location>
</feature>
<evidence type="ECO:0000313" key="3">
    <source>
        <dbReference type="Proteomes" id="UP000664169"/>
    </source>
</evidence>
<dbReference type="EMBL" id="CAJPDQ010000001">
    <property type="protein sequence ID" value="CAF9903043.1"/>
    <property type="molecule type" value="Genomic_DNA"/>
</dbReference>
<feature type="compositionally biased region" description="Basic and acidic residues" evidence="1">
    <location>
        <begin position="538"/>
        <end position="549"/>
    </location>
</feature>
<accession>A0A8H3EE88</accession>
<evidence type="ECO:0008006" key="4">
    <source>
        <dbReference type="Google" id="ProtNLM"/>
    </source>
</evidence>
<gene>
    <name evidence="2" type="ORF">GOMPHAMPRED_000073</name>
</gene>
<dbReference type="PANTHER" id="PTHR47369">
    <property type="entry name" value="BTB/POZ DOMAIN-CONTAINING PROTEIN"/>
    <property type="match status" value="1"/>
</dbReference>
<dbReference type="Proteomes" id="UP000664169">
    <property type="component" value="Unassembled WGS sequence"/>
</dbReference>
<keyword evidence="3" id="KW-1185">Reference proteome</keyword>
<feature type="region of interest" description="Disordered" evidence="1">
    <location>
        <begin position="794"/>
        <end position="814"/>
    </location>
</feature>
<proteinExistence type="predicted"/>
<dbReference type="PANTHER" id="PTHR47369:SF1">
    <property type="entry name" value="BTB_POZ DOMAIN-CONTAINING PROTEIN"/>
    <property type="match status" value="1"/>
</dbReference>
<dbReference type="InterPro" id="IPR011333">
    <property type="entry name" value="SKP1/BTB/POZ_sf"/>
</dbReference>
<feature type="region of interest" description="Disordered" evidence="1">
    <location>
        <begin position="528"/>
        <end position="564"/>
    </location>
</feature>
<organism evidence="2 3">
    <name type="scientific">Gomphillus americanus</name>
    <dbReference type="NCBI Taxonomy" id="1940652"/>
    <lineage>
        <taxon>Eukaryota</taxon>
        <taxon>Fungi</taxon>
        <taxon>Dikarya</taxon>
        <taxon>Ascomycota</taxon>
        <taxon>Pezizomycotina</taxon>
        <taxon>Lecanoromycetes</taxon>
        <taxon>OSLEUM clade</taxon>
        <taxon>Ostropomycetidae</taxon>
        <taxon>Ostropales</taxon>
        <taxon>Graphidaceae</taxon>
        <taxon>Gomphilloideae</taxon>
        <taxon>Gomphillus</taxon>
    </lineage>
</organism>